<organism evidence="3 4">
    <name type="scientific">Caenorhabditis elegans</name>
    <dbReference type="NCBI Taxonomy" id="6239"/>
    <lineage>
        <taxon>Eukaryota</taxon>
        <taxon>Metazoa</taxon>
        <taxon>Ecdysozoa</taxon>
        <taxon>Nematoda</taxon>
        <taxon>Chromadorea</taxon>
        <taxon>Rhabditida</taxon>
        <taxon>Rhabditina</taxon>
        <taxon>Rhabditomorpha</taxon>
        <taxon>Rhabditoidea</taxon>
        <taxon>Rhabditidae</taxon>
        <taxon>Peloderinae</taxon>
        <taxon>Caenorhabditis</taxon>
    </lineage>
</organism>
<sequence>MACIFAELILFVVWTVMFISCSKTSQASKVEEKKPKTSSITTKTITSADLADKTDVSKTSTPVSTNYSTVSKTISMQKEVEKNPNSAEDFNVNRKKTSKFQISKESVAVEMKPDFKKNKDVGGKKEKAKSAEKPNKKEITPPQTIKKTSMEKAGKEEDVKCDEEVSRNNMERSDRTLHFSKKMIRGPVKPEEQMEVEPTPLSWKGGP</sequence>
<dbReference type="RefSeq" id="NP_491268.2">
    <property type="nucleotide sequence ID" value="NM_058867.2"/>
</dbReference>
<dbReference type="EMBL" id="BX284601">
    <property type="protein sequence ID" value="CCD71368.1"/>
    <property type="molecule type" value="Genomic_DNA"/>
</dbReference>
<dbReference type="HOGENOM" id="CLU_1541550_0_0_1"/>
<dbReference type="PaxDb" id="6239-T21E3.2"/>
<gene>
    <name evidence="3" type="ORF">CELE_T21E3.2</name>
    <name evidence="3 5" type="ORF">T21E3.2</name>
</gene>
<dbReference type="PIR" id="T29762">
    <property type="entry name" value="T29762"/>
</dbReference>
<dbReference type="FunCoup" id="O01766">
    <property type="interactions" value="5"/>
</dbReference>
<dbReference type="InParanoid" id="O01766"/>
<dbReference type="Proteomes" id="UP000001940">
    <property type="component" value="Chromosome I"/>
</dbReference>
<evidence type="ECO:0000313" key="4">
    <source>
        <dbReference type="Proteomes" id="UP000001940"/>
    </source>
</evidence>
<feature type="signal peptide" evidence="2">
    <location>
        <begin position="1"/>
        <end position="27"/>
    </location>
</feature>
<dbReference type="UCSC" id="T21E3.2">
    <property type="organism name" value="c. elegans"/>
</dbReference>
<evidence type="ECO:0000256" key="1">
    <source>
        <dbReference type="SAM" id="MobiDB-lite"/>
    </source>
</evidence>
<dbReference type="GeneID" id="188696"/>
<name>O01766_CAEEL</name>
<dbReference type="AGR" id="WB:WBGene00020653"/>
<dbReference type="eggNOG" id="ENOG502TJ4D">
    <property type="taxonomic scope" value="Eukaryota"/>
</dbReference>
<dbReference type="Bgee" id="WBGene00020653">
    <property type="expression patterns" value="Expressed in larva and 1 other cell type or tissue"/>
</dbReference>
<feature type="chain" id="PRO_5004157478" evidence="2">
    <location>
        <begin position="28"/>
        <end position="207"/>
    </location>
</feature>
<evidence type="ECO:0000313" key="3">
    <source>
        <dbReference type="EMBL" id="CCD71368.1"/>
    </source>
</evidence>
<dbReference type="AlphaFoldDB" id="O01766"/>
<accession>O01766</accession>
<evidence type="ECO:0000313" key="5">
    <source>
        <dbReference type="WormBase" id="T21E3.2"/>
    </source>
</evidence>
<dbReference type="OrthoDB" id="10516831at2759"/>
<protein>
    <submittedName>
        <fullName evidence="3">Uncharacterized protein</fullName>
    </submittedName>
</protein>
<dbReference type="WormBase" id="T21E3.2">
    <property type="protein sequence ID" value="CE34373"/>
    <property type="gene ID" value="WBGene00020653"/>
</dbReference>
<reference evidence="3 4" key="1">
    <citation type="journal article" date="1998" name="Science">
        <title>Genome sequence of the nematode C. elegans: a platform for investigating biology.</title>
        <authorList>
            <consortium name="The C. elegans sequencing consortium"/>
            <person name="Sulson J.E."/>
            <person name="Waterston R."/>
        </authorList>
    </citation>
    <scope>NUCLEOTIDE SEQUENCE [LARGE SCALE GENOMIC DNA]</scope>
    <source>
        <strain evidence="3 4">Bristol N2</strain>
    </source>
</reference>
<keyword evidence="2" id="KW-0732">Signal</keyword>
<feature type="compositionally biased region" description="Basic and acidic residues" evidence="1">
    <location>
        <begin position="148"/>
        <end position="177"/>
    </location>
</feature>
<dbReference type="OMA" id="MACIFAE"/>
<feature type="compositionally biased region" description="Basic and acidic residues" evidence="1">
    <location>
        <begin position="113"/>
        <end position="139"/>
    </location>
</feature>
<feature type="region of interest" description="Disordered" evidence="1">
    <location>
        <begin position="113"/>
        <end position="207"/>
    </location>
</feature>
<proteinExistence type="predicted"/>
<dbReference type="CTD" id="188696"/>
<dbReference type="KEGG" id="cel:CELE_T21E3.2"/>
<keyword evidence="4" id="KW-1185">Reference proteome</keyword>
<evidence type="ECO:0000256" key="2">
    <source>
        <dbReference type="SAM" id="SignalP"/>
    </source>
</evidence>